<dbReference type="SUPFAM" id="SSF52279">
    <property type="entry name" value="Beta-D-glucan exohydrolase, C-terminal domain"/>
    <property type="match status" value="1"/>
</dbReference>
<dbReference type="InterPro" id="IPR017853">
    <property type="entry name" value="GH"/>
</dbReference>
<dbReference type="InterPro" id="IPR001764">
    <property type="entry name" value="Glyco_hydro_3_N"/>
</dbReference>
<dbReference type="Pfam" id="PF00144">
    <property type="entry name" value="Beta-lactamase"/>
    <property type="match status" value="1"/>
</dbReference>
<dbReference type="GO" id="GO:0005975">
    <property type="term" value="P:carbohydrate metabolic process"/>
    <property type="evidence" value="ECO:0007669"/>
    <property type="project" value="InterPro"/>
</dbReference>
<dbReference type="Gene3D" id="3.20.20.300">
    <property type="entry name" value="Glycoside hydrolase, family 3, N-terminal domain"/>
    <property type="match status" value="1"/>
</dbReference>
<keyword evidence="4 9" id="KW-0378">Hydrolase</keyword>
<gene>
    <name evidence="9" type="primary">nagZ</name>
    <name evidence="9" type="ORF">ING2E5A_1767</name>
</gene>
<evidence type="ECO:0000313" key="10">
    <source>
        <dbReference type="Proteomes" id="UP000178485"/>
    </source>
</evidence>
<dbReference type="SUPFAM" id="SSF56601">
    <property type="entry name" value="beta-lactamase/transpeptidase-like"/>
    <property type="match status" value="1"/>
</dbReference>
<evidence type="ECO:0000256" key="3">
    <source>
        <dbReference type="ARBA" id="ARBA00012663"/>
    </source>
</evidence>
<comment type="catalytic activity">
    <reaction evidence="1">
        <text>Hydrolysis of terminal non-reducing N-acetyl-D-hexosamine residues in N-acetyl-beta-D-hexosaminides.</text>
        <dbReference type="EC" id="3.2.1.52"/>
    </reaction>
</comment>
<dbReference type="AlphaFoldDB" id="A0A1G4G7T9"/>
<comment type="similarity">
    <text evidence="2">Belongs to the glycosyl hydrolase 3 family.</text>
</comment>
<evidence type="ECO:0000256" key="1">
    <source>
        <dbReference type="ARBA" id="ARBA00001231"/>
    </source>
</evidence>
<dbReference type="EMBL" id="LT608328">
    <property type="protein sequence ID" value="SCM58342.1"/>
    <property type="molecule type" value="Genomic_DNA"/>
</dbReference>
<feature type="region of interest" description="Disordered" evidence="6">
    <location>
        <begin position="896"/>
        <end position="925"/>
    </location>
</feature>
<dbReference type="Pfam" id="PF00933">
    <property type="entry name" value="Glyco_hydro_3"/>
    <property type="match status" value="1"/>
</dbReference>
<evidence type="ECO:0000256" key="6">
    <source>
        <dbReference type="SAM" id="MobiDB-lite"/>
    </source>
</evidence>
<dbReference type="SUPFAM" id="SSF51445">
    <property type="entry name" value="(Trans)glycosidases"/>
    <property type="match status" value="1"/>
</dbReference>
<sequence>MFKTRERLLVVYCFLTLTLAAQTETNLYRQADKKALEQWVDSVYNSLSPDEKIGQLFMPIVESKSSWKTKIEGYINNQKIGGVLFSKGSLATQAEMTNYIRSIAKTPLFVALDGEWGLSMRLNDAPRFPRNQIIGAIHDEETLKLYGKEVARQCREMGIHINFAPSIDVHSNPDNPVIGTRSFGELPSNVARQGIAFALGMEENGVMAVAKHFPGHGDTSEDSHHTLPTLSHNLNRLDSVELYPFQQFINAGLSGMMLGHLNVPALNTNGLPASLSATVGQKLLKERMGFTGLTFTDGMAMKGVSNQPDMSVKALLAGNDVILGVINQEKEFQQVKQAVEKGIITPAMLEEKVRKILTYKYILGVHNNKPIDIRSLSRSIHTPESEWVQRKIYDKAVTLIKNDSTLLPVTALDRNRIAAVAVGVSNQNRFQQWLKRYAEVTAFQVATVDSLRLLSSKLKEFETVIVSLHAVPKSELAALQQVINSAGKSVLVLFDSPYALDRLKPVVTQAGAVVVAYDNSDFAQISSAQALFGGIPFSGRLPVSAGGFAANSGIETRKCRLSYSFPEEVGISTESLAGVERIALEGIRQRAYPGCYVLVVKDGTVIYDRGFGNLEYNSTAAVDAETVYDLASITKAAATLPAIMKLYDEKKIRLQDPIGKFVPETRGSNKANITIREALFHESGLVSYIPYYNTAIDPNSFNGPLFGKRSSLYHARYAGAWGRTDYTFIPSFISDKRDETFHRPVANDLYASNKMHQALLKDIIATELRSKTYRYSCLNFMLLKEAVEQLSKTDLDSYVKENFYRKLGAVNMTFLPLNHMPVEKIAPTENDPFFRKQQLRGYVHDEGAALFGGISGNAGLFSNANDLAKLCQMWLNGGEYGGERLLSKETVTLFTGTKSSKSRRGLGFDKPDPRNNNASPTSPLAPLSVYGHTGFTGTSFWVDPDNNMIYIFLSNRVYPERTPNRLSTLNIRERIQDELYKALVSLQTSSQPCNESSKATTR</sequence>
<dbReference type="GO" id="GO:0004563">
    <property type="term" value="F:beta-N-acetylhexosaminidase activity"/>
    <property type="evidence" value="ECO:0007669"/>
    <property type="project" value="UniProtKB-EC"/>
</dbReference>
<dbReference type="PROSITE" id="PS00775">
    <property type="entry name" value="GLYCOSYL_HYDROL_F3"/>
    <property type="match status" value="1"/>
</dbReference>
<dbReference type="EC" id="3.2.1.52" evidence="3"/>
<dbReference type="InterPro" id="IPR012338">
    <property type="entry name" value="Beta-lactam/transpept-like"/>
</dbReference>
<dbReference type="InterPro" id="IPR036881">
    <property type="entry name" value="Glyco_hydro_3_C_sf"/>
</dbReference>
<proteinExistence type="inferred from homology"/>
<dbReference type="InterPro" id="IPR001466">
    <property type="entry name" value="Beta-lactam-related"/>
</dbReference>
<protein>
    <recommendedName>
        <fullName evidence="3">beta-N-acetylhexosaminidase</fullName>
        <ecNumber evidence="3">3.2.1.52</ecNumber>
    </recommendedName>
</protein>
<evidence type="ECO:0000259" key="7">
    <source>
        <dbReference type="Pfam" id="PF00144"/>
    </source>
</evidence>
<dbReference type="STRING" id="1642646.ING2E5A_1767"/>
<keyword evidence="10" id="KW-1185">Reference proteome</keyword>
<dbReference type="InterPro" id="IPR036962">
    <property type="entry name" value="Glyco_hydro_3_N_sf"/>
</dbReference>
<feature type="domain" description="Glycoside hydrolase family 3 N-terminal" evidence="8">
    <location>
        <begin position="50"/>
        <end position="358"/>
    </location>
</feature>
<evidence type="ECO:0000256" key="5">
    <source>
        <dbReference type="ARBA" id="ARBA00023295"/>
    </source>
</evidence>
<dbReference type="InterPro" id="IPR050226">
    <property type="entry name" value="NagZ_Beta-hexosaminidase"/>
</dbReference>
<dbReference type="PANTHER" id="PTHR30480:SF13">
    <property type="entry name" value="BETA-HEXOSAMINIDASE"/>
    <property type="match status" value="1"/>
</dbReference>
<reference evidence="9 10" key="1">
    <citation type="submission" date="2016-08" db="EMBL/GenBank/DDBJ databases">
        <authorList>
            <person name="Seilhamer J.J."/>
        </authorList>
    </citation>
    <scope>NUCLEOTIDE SEQUENCE [LARGE SCALE GENOMIC DNA]</scope>
    <source>
        <strain evidence="9">ING2-E5A</strain>
    </source>
</reference>
<dbReference type="PANTHER" id="PTHR30480">
    <property type="entry name" value="BETA-HEXOSAMINIDASE-RELATED"/>
    <property type="match status" value="1"/>
</dbReference>
<organism evidence="9 10">
    <name type="scientific">Petrimonas mucosa</name>
    <dbReference type="NCBI Taxonomy" id="1642646"/>
    <lineage>
        <taxon>Bacteria</taxon>
        <taxon>Pseudomonadati</taxon>
        <taxon>Bacteroidota</taxon>
        <taxon>Bacteroidia</taxon>
        <taxon>Bacteroidales</taxon>
        <taxon>Dysgonomonadaceae</taxon>
        <taxon>Petrimonas</taxon>
    </lineage>
</organism>
<evidence type="ECO:0000256" key="2">
    <source>
        <dbReference type="ARBA" id="ARBA00005336"/>
    </source>
</evidence>
<dbReference type="Gene3D" id="3.40.710.10">
    <property type="entry name" value="DD-peptidase/beta-lactamase superfamily"/>
    <property type="match status" value="1"/>
</dbReference>
<feature type="domain" description="Beta-lactamase-related" evidence="7">
    <location>
        <begin position="585"/>
        <end position="962"/>
    </location>
</feature>
<dbReference type="KEGG" id="pmuc:ING2E5A_1767"/>
<dbReference type="Proteomes" id="UP000178485">
    <property type="component" value="Chromosome i"/>
</dbReference>
<keyword evidence="5 9" id="KW-0326">Glycosidase</keyword>
<evidence type="ECO:0000256" key="4">
    <source>
        <dbReference type="ARBA" id="ARBA00022801"/>
    </source>
</evidence>
<name>A0A1G4G7T9_9BACT</name>
<evidence type="ECO:0000259" key="8">
    <source>
        <dbReference type="Pfam" id="PF00933"/>
    </source>
</evidence>
<dbReference type="GO" id="GO:0009254">
    <property type="term" value="P:peptidoglycan turnover"/>
    <property type="evidence" value="ECO:0007669"/>
    <property type="project" value="TreeGrafter"/>
</dbReference>
<evidence type="ECO:0000313" key="9">
    <source>
        <dbReference type="EMBL" id="SCM58342.1"/>
    </source>
</evidence>
<dbReference type="RefSeq" id="WP_071137033.1">
    <property type="nucleotide sequence ID" value="NZ_DUQN01000044.1"/>
</dbReference>
<dbReference type="InterPro" id="IPR019800">
    <property type="entry name" value="Glyco_hydro_3_AS"/>
</dbReference>
<accession>A0A1G4G7T9</accession>